<sequence>MICMSCFTDQMVNARYVSDVWKIGLQLEQGAERGDIERMIRKLMLEQEGEEIRDRSLKLMEKANLCFKQDGFSYQSLDGLVKHILSLESFVFQTK</sequence>
<dbReference type="AlphaFoldDB" id="A0AAW1VZ30"/>
<dbReference type="Proteomes" id="UP001457282">
    <property type="component" value="Unassembled WGS sequence"/>
</dbReference>
<keyword evidence="2" id="KW-1185">Reference proteome</keyword>
<name>A0AAW1VZ30_RUBAR</name>
<evidence type="ECO:0000313" key="2">
    <source>
        <dbReference type="Proteomes" id="UP001457282"/>
    </source>
</evidence>
<proteinExistence type="predicted"/>
<comment type="caution">
    <text evidence="1">The sequence shown here is derived from an EMBL/GenBank/DDBJ whole genome shotgun (WGS) entry which is preliminary data.</text>
</comment>
<organism evidence="1 2">
    <name type="scientific">Rubus argutus</name>
    <name type="common">Southern blackberry</name>
    <dbReference type="NCBI Taxonomy" id="59490"/>
    <lineage>
        <taxon>Eukaryota</taxon>
        <taxon>Viridiplantae</taxon>
        <taxon>Streptophyta</taxon>
        <taxon>Embryophyta</taxon>
        <taxon>Tracheophyta</taxon>
        <taxon>Spermatophyta</taxon>
        <taxon>Magnoliopsida</taxon>
        <taxon>eudicotyledons</taxon>
        <taxon>Gunneridae</taxon>
        <taxon>Pentapetalae</taxon>
        <taxon>rosids</taxon>
        <taxon>fabids</taxon>
        <taxon>Rosales</taxon>
        <taxon>Rosaceae</taxon>
        <taxon>Rosoideae</taxon>
        <taxon>Rosoideae incertae sedis</taxon>
        <taxon>Rubus</taxon>
    </lineage>
</organism>
<gene>
    <name evidence="1" type="ORF">M0R45_037469</name>
</gene>
<reference evidence="1 2" key="1">
    <citation type="journal article" date="2023" name="G3 (Bethesda)">
        <title>A chromosome-length genome assembly and annotation of blackberry (Rubus argutus, cv. 'Hillquist').</title>
        <authorList>
            <person name="Bruna T."/>
            <person name="Aryal R."/>
            <person name="Dudchenko O."/>
            <person name="Sargent D.J."/>
            <person name="Mead D."/>
            <person name="Buti M."/>
            <person name="Cavallini A."/>
            <person name="Hytonen T."/>
            <person name="Andres J."/>
            <person name="Pham M."/>
            <person name="Weisz D."/>
            <person name="Mascagni F."/>
            <person name="Usai G."/>
            <person name="Natali L."/>
            <person name="Bassil N."/>
            <person name="Fernandez G.E."/>
            <person name="Lomsadze A."/>
            <person name="Armour M."/>
            <person name="Olukolu B."/>
            <person name="Poorten T."/>
            <person name="Britton C."/>
            <person name="Davik J."/>
            <person name="Ashrafi H."/>
            <person name="Aiden E.L."/>
            <person name="Borodovsky M."/>
            <person name="Worthington M."/>
        </authorList>
    </citation>
    <scope>NUCLEOTIDE SEQUENCE [LARGE SCALE GENOMIC DNA]</scope>
    <source>
        <strain evidence="1">PI 553951</strain>
    </source>
</reference>
<dbReference type="Gene3D" id="3.40.50.2000">
    <property type="entry name" value="Glycogen Phosphorylase B"/>
    <property type="match status" value="2"/>
</dbReference>
<dbReference type="SUPFAM" id="SSF53756">
    <property type="entry name" value="UDP-Glycosyltransferase/glycogen phosphorylase"/>
    <property type="match status" value="1"/>
</dbReference>
<accession>A0AAW1VZ30</accession>
<protein>
    <submittedName>
        <fullName evidence="1">Uncharacterized protein</fullName>
    </submittedName>
</protein>
<evidence type="ECO:0000313" key="1">
    <source>
        <dbReference type="EMBL" id="KAK9913659.1"/>
    </source>
</evidence>
<dbReference type="PANTHER" id="PTHR48045:SF31">
    <property type="entry name" value="UDP-GLYCOSYLTRANSFERASE 76B1-LIKE"/>
    <property type="match status" value="1"/>
</dbReference>
<dbReference type="EMBL" id="JBEDUW010000007">
    <property type="protein sequence ID" value="KAK9913659.1"/>
    <property type="molecule type" value="Genomic_DNA"/>
</dbReference>
<dbReference type="PANTHER" id="PTHR48045">
    <property type="entry name" value="UDP-GLYCOSYLTRANSFERASE 72B1"/>
    <property type="match status" value="1"/>
</dbReference>